<sequence length="167" mass="17514">MPHSAPPHTEAPPASVTTRRRCLLAARASLGLAVAAIPLLFVSLAPSMFLWTIGLGGYVGFTAVLVRATGGQSQARLNDLDEYQLVRVLRARSHAMSLLLCGLLGVMTVLLLMPALITALDPSPEEAATWVRAVGMAAGTIALASTQAILRDIATGMNRDETLTPTA</sequence>
<evidence type="ECO:0000256" key="1">
    <source>
        <dbReference type="SAM" id="Phobius"/>
    </source>
</evidence>
<dbReference type="RefSeq" id="WP_101173679.1">
    <property type="nucleotide sequence ID" value="NZ_JAKRKB010000015.1"/>
</dbReference>
<feature type="transmembrane region" description="Helical" evidence="1">
    <location>
        <begin position="24"/>
        <end position="42"/>
    </location>
</feature>
<keyword evidence="1" id="KW-1133">Transmembrane helix</keyword>
<comment type="caution">
    <text evidence="2">The sequence shown here is derived from an EMBL/GenBank/DDBJ whole genome shotgun (WGS) entry which is preliminary data.</text>
</comment>
<feature type="transmembrane region" description="Helical" evidence="1">
    <location>
        <begin position="48"/>
        <end position="66"/>
    </location>
</feature>
<dbReference type="EMBL" id="PJAF01000015">
    <property type="protein sequence ID" value="PKF68600.1"/>
    <property type="molecule type" value="Genomic_DNA"/>
</dbReference>
<organism evidence="2 3">
    <name type="scientific">Corynebacterium mastitidis</name>
    <dbReference type="NCBI Taxonomy" id="161890"/>
    <lineage>
        <taxon>Bacteria</taxon>
        <taxon>Bacillati</taxon>
        <taxon>Actinomycetota</taxon>
        <taxon>Actinomycetes</taxon>
        <taxon>Mycobacteriales</taxon>
        <taxon>Corynebacteriaceae</taxon>
        <taxon>Corynebacterium</taxon>
    </lineage>
</organism>
<feature type="transmembrane region" description="Helical" evidence="1">
    <location>
        <begin position="129"/>
        <end position="150"/>
    </location>
</feature>
<evidence type="ECO:0000313" key="2">
    <source>
        <dbReference type="EMBL" id="PKF68600.1"/>
    </source>
</evidence>
<dbReference type="Proteomes" id="UP000233249">
    <property type="component" value="Unassembled WGS sequence"/>
</dbReference>
<feature type="transmembrane region" description="Helical" evidence="1">
    <location>
        <begin position="97"/>
        <end position="117"/>
    </location>
</feature>
<gene>
    <name evidence="2" type="ORF">CXB45_06220</name>
</gene>
<reference evidence="2 3" key="1">
    <citation type="submission" date="2017-12" db="EMBL/GenBank/DDBJ databases">
        <title>Corynebacterium mastitidis 16-1433 Genome.</title>
        <authorList>
            <person name="Gulvik C.A."/>
        </authorList>
    </citation>
    <scope>NUCLEOTIDE SEQUENCE [LARGE SCALE GENOMIC DNA]</scope>
    <source>
        <strain evidence="2 3">16-1433</strain>
    </source>
</reference>
<evidence type="ECO:0000313" key="3">
    <source>
        <dbReference type="Proteomes" id="UP000233249"/>
    </source>
</evidence>
<dbReference type="OrthoDB" id="4427573at2"/>
<proteinExistence type="predicted"/>
<keyword evidence="1" id="KW-0812">Transmembrane</keyword>
<evidence type="ECO:0008006" key="4">
    <source>
        <dbReference type="Google" id="ProtNLM"/>
    </source>
</evidence>
<name>A0A2N0X7C1_9CORY</name>
<keyword evidence="1" id="KW-0472">Membrane</keyword>
<dbReference type="STRING" id="1121365.GCA_000375365_02110"/>
<protein>
    <recommendedName>
        <fullName evidence="4">DUF3180 domain-containing protein</fullName>
    </recommendedName>
</protein>
<accession>A0A2N0X7C1</accession>
<dbReference type="AlphaFoldDB" id="A0A2N0X7C1"/>